<reference evidence="2" key="1">
    <citation type="submission" date="2020-10" db="EMBL/GenBank/DDBJ databases">
        <title>High-Quality Genome Resource of Clonostachys rosea strain S41 by Oxford Nanopore Long-Read Sequencing.</title>
        <authorList>
            <person name="Wang H."/>
        </authorList>
    </citation>
    <scope>NUCLEOTIDE SEQUENCE</scope>
    <source>
        <strain evidence="2">S41</strain>
    </source>
</reference>
<feature type="chain" id="PRO_5034349093" evidence="1">
    <location>
        <begin position="23"/>
        <end position="174"/>
    </location>
</feature>
<keyword evidence="1" id="KW-0732">Signal</keyword>
<organism evidence="2 3">
    <name type="scientific">Bionectria ochroleuca</name>
    <name type="common">Gliocladium roseum</name>
    <dbReference type="NCBI Taxonomy" id="29856"/>
    <lineage>
        <taxon>Eukaryota</taxon>
        <taxon>Fungi</taxon>
        <taxon>Dikarya</taxon>
        <taxon>Ascomycota</taxon>
        <taxon>Pezizomycotina</taxon>
        <taxon>Sordariomycetes</taxon>
        <taxon>Hypocreomycetidae</taxon>
        <taxon>Hypocreales</taxon>
        <taxon>Bionectriaceae</taxon>
        <taxon>Clonostachys</taxon>
    </lineage>
</organism>
<accession>A0A8H7KFQ9</accession>
<comment type="caution">
    <text evidence="2">The sequence shown here is derived from an EMBL/GenBank/DDBJ whole genome shotgun (WGS) entry which is preliminary data.</text>
</comment>
<gene>
    <name evidence="2" type="ORF">IM811_017932</name>
</gene>
<sequence>MAGYRLIFKGLVALCFLLEASANNSDLDDPRFIGYFFDAGKTTIERMTAPSPFYTKFTTSGEFAGPCPNSGSKCEVNTMCEDNTLSGPDITNSPSTSLSSCQTMTILQTSPAGGPTANKYRISRNDYVVDNEYILGQSFDCYLDRNAVGYRISSTNDLHERPLPQKYIGSRLRL</sequence>
<name>A0A8H7KFQ9_BIOOC</name>
<evidence type="ECO:0000313" key="2">
    <source>
        <dbReference type="EMBL" id="KAF9748427.1"/>
    </source>
</evidence>
<dbReference type="EMBL" id="JADCTT010000009">
    <property type="protein sequence ID" value="KAF9748427.1"/>
    <property type="molecule type" value="Genomic_DNA"/>
</dbReference>
<evidence type="ECO:0000256" key="1">
    <source>
        <dbReference type="SAM" id="SignalP"/>
    </source>
</evidence>
<protein>
    <submittedName>
        <fullName evidence="2">Uncharacterized protein</fullName>
    </submittedName>
</protein>
<dbReference type="AlphaFoldDB" id="A0A8H7KFQ9"/>
<dbReference type="Proteomes" id="UP000616885">
    <property type="component" value="Unassembled WGS sequence"/>
</dbReference>
<evidence type="ECO:0000313" key="3">
    <source>
        <dbReference type="Proteomes" id="UP000616885"/>
    </source>
</evidence>
<feature type="signal peptide" evidence="1">
    <location>
        <begin position="1"/>
        <end position="22"/>
    </location>
</feature>
<proteinExistence type="predicted"/>